<evidence type="ECO:0000259" key="1">
    <source>
        <dbReference type="Pfam" id="PF05699"/>
    </source>
</evidence>
<protein>
    <recommendedName>
        <fullName evidence="1">HAT C-terminal dimerisation domain-containing protein</fullName>
    </recommendedName>
</protein>
<evidence type="ECO:0000313" key="3">
    <source>
        <dbReference type="Proteomes" id="UP000053424"/>
    </source>
</evidence>
<dbReference type="InterPro" id="IPR008906">
    <property type="entry name" value="HATC_C_dom"/>
</dbReference>
<feature type="non-terminal residue" evidence="2">
    <location>
        <position position="1"/>
    </location>
</feature>
<dbReference type="Pfam" id="PF05699">
    <property type="entry name" value="Dimer_Tnp_hAT"/>
    <property type="match status" value="1"/>
</dbReference>
<dbReference type="SUPFAM" id="SSF53098">
    <property type="entry name" value="Ribonuclease H-like"/>
    <property type="match status" value="1"/>
</dbReference>
<dbReference type="HOGENOM" id="CLU_009123_11_0_1"/>
<gene>
    <name evidence="2" type="ORF">M413DRAFT_72935</name>
</gene>
<dbReference type="EMBL" id="KN831782">
    <property type="protein sequence ID" value="KIM40437.1"/>
    <property type="molecule type" value="Genomic_DNA"/>
</dbReference>
<reference evidence="2 3" key="1">
    <citation type="submission" date="2014-04" db="EMBL/GenBank/DDBJ databases">
        <authorList>
            <consortium name="DOE Joint Genome Institute"/>
            <person name="Kuo A."/>
            <person name="Gay G."/>
            <person name="Dore J."/>
            <person name="Kohler A."/>
            <person name="Nagy L.G."/>
            <person name="Floudas D."/>
            <person name="Copeland A."/>
            <person name="Barry K.W."/>
            <person name="Cichocki N."/>
            <person name="Veneault-Fourrey C."/>
            <person name="LaButti K."/>
            <person name="Lindquist E.A."/>
            <person name="Lipzen A."/>
            <person name="Lundell T."/>
            <person name="Morin E."/>
            <person name="Murat C."/>
            <person name="Sun H."/>
            <person name="Tunlid A."/>
            <person name="Henrissat B."/>
            <person name="Grigoriev I.V."/>
            <person name="Hibbett D.S."/>
            <person name="Martin F."/>
            <person name="Nordberg H.P."/>
            <person name="Cantor M.N."/>
            <person name="Hua S.X."/>
        </authorList>
    </citation>
    <scope>NUCLEOTIDE SEQUENCE [LARGE SCALE GENOMIC DNA]</scope>
    <source>
        <strain evidence="3">h7</strain>
    </source>
</reference>
<organism evidence="2 3">
    <name type="scientific">Hebeloma cylindrosporum</name>
    <dbReference type="NCBI Taxonomy" id="76867"/>
    <lineage>
        <taxon>Eukaryota</taxon>
        <taxon>Fungi</taxon>
        <taxon>Dikarya</taxon>
        <taxon>Basidiomycota</taxon>
        <taxon>Agaricomycotina</taxon>
        <taxon>Agaricomycetes</taxon>
        <taxon>Agaricomycetidae</taxon>
        <taxon>Agaricales</taxon>
        <taxon>Agaricineae</taxon>
        <taxon>Hymenogastraceae</taxon>
        <taxon>Hebeloma</taxon>
    </lineage>
</organism>
<keyword evidence="3" id="KW-1185">Reference proteome</keyword>
<dbReference type="AlphaFoldDB" id="A0A0C2YH59"/>
<proteinExistence type="predicted"/>
<dbReference type="STRING" id="686832.A0A0C2YH59"/>
<reference evidence="3" key="2">
    <citation type="submission" date="2015-01" db="EMBL/GenBank/DDBJ databases">
        <title>Evolutionary Origins and Diversification of the Mycorrhizal Mutualists.</title>
        <authorList>
            <consortium name="DOE Joint Genome Institute"/>
            <consortium name="Mycorrhizal Genomics Consortium"/>
            <person name="Kohler A."/>
            <person name="Kuo A."/>
            <person name="Nagy L.G."/>
            <person name="Floudas D."/>
            <person name="Copeland A."/>
            <person name="Barry K.W."/>
            <person name="Cichocki N."/>
            <person name="Veneault-Fourrey C."/>
            <person name="LaButti K."/>
            <person name="Lindquist E.A."/>
            <person name="Lipzen A."/>
            <person name="Lundell T."/>
            <person name="Morin E."/>
            <person name="Murat C."/>
            <person name="Riley R."/>
            <person name="Ohm R."/>
            <person name="Sun H."/>
            <person name="Tunlid A."/>
            <person name="Henrissat B."/>
            <person name="Grigoriev I.V."/>
            <person name="Hibbett D.S."/>
            <person name="Martin F."/>
        </authorList>
    </citation>
    <scope>NUCLEOTIDE SEQUENCE [LARGE SCALE GENOMIC DNA]</scope>
    <source>
        <strain evidence="3">h7</strain>
    </source>
</reference>
<name>A0A0C2YH59_HEBCY</name>
<feature type="domain" description="HAT C-terminal dimerisation" evidence="1">
    <location>
        <begin position="1"/>
        <end position="53"/>
    </location>
</feature>
<sequence>YPRLHRMALNYLTIPATSIDVERVFSQGRILLSHIRNRLSVQSTRALMCLGVWSRLGYVKDSDIKAVVTLPEVPANEREDCLVSGWDMVLV</sequence>
<dbReference type="GO" id="GO:0046983">
    <property type="term" value="F:protein dimerization activity"/>
    <property type="evidence" value="ECO:0007669"/>
    <property type="project" value="InterPro"/>
</dbReference>
<dbReference type="InterPro" id="IPR012337">
    <property type="entry name" value="RNaseH-like_sf"/>
</dbReference>
<dbReference type="Proteomes" id="UP000053424">
    <property type="component" value="Unassembled WGS sequence"/>
</dbReference>
<accession>A0A0C2YH59</accession>
<dbReference type="OrthoDB" id="1715602at2759"/>
<evidence type="ECO:0000313" key="2">
    <source>
        <dbReference type="EMBL" id="KIM40437.1"/>
    </source>
</evidence>